<evidence type="ECO:0000256" key="4">
    <source>
        <dbReference type="ARBA" id="ARBA00022807"/>
    </source>
</evidence>
<dbReference type="GO" id="GO:0008234">
    <property type="term" value="F:cysteine-type peptidase activity"/>
    <property type="evidence" value="ECO:0007669"/>
    <property type="project" value="UniProtKB-KW"/>
</dbReference>
<organism evidence="6">
    <name type="scientific">Setaria italica</name>
    <name type="common">Foxtail millet</name>
    <name type="synonym">Panicum italicum</name>
    <dbReference type="NCBI Taxonomy" id="4555"/>
    <lineage>
        <taxon>Eukaryota</taxon>
        <taxon>Viridiplantae</taxon>
        <taxon>Streptophyta</taxon>
        <taxon>Embryophyta</taxon>
        <taxon>Tracheophyta</taxon>
        <taxon>Spermatophyta</taxon>
        <taxon>Magnoliopsida</taxon>
        <taxon>Liliopsida</taxon>
        <taxon>Poales</taxon>
        <taxon>Poaceae</taxon>
        <taxon>PACMAD clade</taxon>
        <taxon>Panicoideae</taxon>
        <taxon>Panicodae</taxon>
        <taxon>Paniceae</taxon>
        <taxon>Cenchrinae</taxon>
        <taxon>Setaria</taxon>
    </lineage>
</organism>
<dbReference type="AlphaFoldDB" id="A0A368PS91"/>
<dbReference type="PANTHER" id="PTHR12606:SF152">
    <property type="entry name" value="OS05G0417800 PROTEIN"/>
    <property type="match status" value="1"/>
</dbReference>
<keyword evidence="2" id="KW-0645">Protease</keyword>
<dbReference type="Gene3D" id="3.40.395.10">
    <property type="entry name" value="Adenoviral Proteinase, Chain A"/>
    <property type="match status" value="2"/>
</dbReference>
<keyword evidence="3" id="KW-0378">Hydrolase</keyword>
<feature type="non-terminal residue" evidence="6">
    <location>
        <position position="1"/>
    </location>
</feature>
<evidence type="ECO:0000259" key="5">
    <source>
        <dbReference type="PROSITE" id="PS50600"/>
    </source>
</evidence>
<gene>
    <name evidence="6" type="ORF">SETIT_1G332700v2</name>
</gene>
<dbReference type="OrthoDB" id="694286at2759"/>
<dbReference type="InterPro" id="IPR003653">
    <property type="entry name" value="Peptidase_C48_C"/>
</dbReference>
<evidence type="ECO:0000256" key="1">
    <source>
        <dbReference type="ARBA" id="ARBA00005234"/>
    </source>
</evidence>
<keyword evidence="4" id="KW-0788">Thiol protease</keyword>
<evidence type="ECO:0000256" key="2">
    <source>
        <dbReference type="ARBA" id="ARBA00022670"/>
    </source>
</evidence>
<proteinExistence type="inferred from homology"/>
<feature type="domain" description="Ubiquitin-like protease family profile" evidence="5">
    <location>
        <begin position="203"/>
        <end position="412"/>
    </location>
</feature>
<reference evidence="6" key="1">
    <citation type="journal article" date="2012" name="Nat. Biotechnol.">
        <title>Reference genome sequence of the model plant Setaria.</title>
        <authorList>
            <person name="Bennetzen J.L."/>
            <person name="Schmutz J."/>
            <person name="Wang H."/>
            <person name="Percifield R."/>
            <person name="Hawkins J."/>
            <person name="Pontaroli A.C."/>
            <person name="Estep M."/>
            <person name="Feng L."/>
            <person name="Vaughn J.N."/>
            <person name="Grimwood J."/>
            <person name="Jenkins J."/>
            <person name="Barry K."/>
            <person name="Lindquist E."/>
            <person name="Hellsten U."/>
            <person name="Deshpande S."/>
            <person name="Wang X."/>
            <person name="Wu X."/>
            <person name="Mitros T."/>
            <person name="Triplett J."/>
            <person name="Yang X."/>
            <person name="Ye C.Y."/>
            <person name="Mauro-Herrera M."/>
            <person name="Wang L."/>
            <person name="Li P."/>
            <person name="Sharma M."/>
            <person name="Sharma R."/>
            <person name="Ronald P.C."/>
            <person name="Panaud O."/>
            <person name="Kellogg E.A."/>
            <person name="Brutnell T.P."/>
            <person name="Doust A.N."/>
            <person name="Tuskan G.A."/>
            <person name="Rokhsar D."/>
            <person name="Devos K.M."/>
        </authorList>
    </citation>
    <scope>NUCLEOTIDE SEQUENCE [LARGE SCALE GENOMIC DNA]</scope>
    <source>
        <strain evidence="6">Yugu1</strain>
    </source>
</reference>
<dbReference type="InterPro" id="IPR038765">
    <property type="entry name" value="Papain-like_cys_pep_sf"/>
</dbReference>
<dbReference type="PROSITE" id="PS50600">
    <property type="entry name" value="ULP_PROTEASE"/>
    <property type="match status" value="1"/>
</dbReference>
<accession>A0A368PS91</accession>
<dbReference type="Pfam" id="PF02902">
    <property type="entry name" value="Peptidase_C48"/>
    <property type="match status" value="2"/>
</dbReference>
<dbReference type="EMBL" id="CM003528">
    <property type="protein sequence ID" value="RCV08512.1"/>
    <property type="molecule type" value="Genomic_DNA"/>
</dbReference>
<evidence type="ECO:0000313" key="6">
    <source>
        <dbReference type="EMBL" id="RCV08512.1"/>
    </source>
</evidence>
<reference evidence="6" key="2">
    <citation type="submission" date="2015-07" db="EMBL/GenBank/DDBJ databases">
        <authorList>
            <person name="Noorani M."/>
        </authorList>
    </citation>
    <scope>NUCLEOTIDE SEQUENCE</scope>
    <source>
        <strain evidence="6">Yugu1</strain>
    </source>
</reference>
<comment type="similarity">
    <text evidence="1">Belongs to the peptidase C48 family.</text>
</comment>
<dbReference type="PANTHER" id="PTHR12606">
    <property type="entry name" value="SENTRIN/SUMO-SPECIFIC PROTEASE"/>
    <property type="match status" value="1"/>
</dbReference>
<dbReference type="SUPFAM" id="SSF54001">
    <property type="entry name" value="Cysteine proteinases"/>
    <property type="match status" value="2"/>
</dbReference>
<evidence type="ECO:0000256" key="3">
    <source>
        <dbReference type="ARBA" id="ARBA00022801"/>
    </source>
</evidence>
<name>A0A368PS91_SETIT</name>
<dbReference type="GO" id="GO:0006508">
    <property type="term" value="P:proteolysis"/>
    <property type="evidence" value="ECO:0007669"/>
    <property type="project" value="UniProtKB-KW"/>
</dbReference>
<protein>
    <recommendedName>
        <fullName evidence="5">Ubiquitin-like protease family profile domain-containing protein</fullName>
    </recommendedName>
</protein>
<sequence>TKWEDFWQLLKSKGLKVVRMSKVNKKGKTTFKETKEIPVEAVNGYIKSVKDNKYEQAHAFLYIVVSKLLIPTHSNYILKQHVGICSDFGWMKNFNWCRFVCQDLKNKIASWQKKKTKSKVEGSSLLLLMCFIKTFEPQPGPEQPSVEPLIKLYGNKKVEKLLGNLKDIHEIRKEVSVILKNIIFTLVAFQVAKYQPRPASKKQQVDEGDRGVLLRELNRRIKYGEVMLKENLEKIRDNTNEDLKVIVVDHSKWSRLYNEIKYKAQIGDRKISVMTELKFVESFKPGGHLCDDVMEIFRLILKESWKPRNDMIMLSRGAVIFVPFLSSYHWSLVVVEPDLTLISVLDSLSDLEGSTKPVATDPLHSCWIIALRRFLCSIGLNCTDFLSSTPSVWKQKNLDDCGFHTLLYIMRYKDGNYKNIGEDEILICRQHTAWFLLEHKDNKDDKDGGTSEDTWIQNLVDEQLELQLWEKIIDNEEYTSFGTGCFCEDTVMSMYVSCLIDDESYHGPDTVGYRIFLYPKISELLLLKKEDYNINSVVEELKQQYNAEQILKARHLTRHILLKDRHILLPVCHNSYWTVYIINKSYGQIDVLDSGSTVLKDKQKWHTPVASKIRTRLGEAILKITQSKFNFSSWSMPVITGLPRQDSNDSRFFAMMFLKHYNPDTRKMAFCELNKKNLRNLRCNIL</sequence>